<name>A0A6N4WA82_9MYCO</name>
<sequence length="107" mass="11157">MRTTWMLAAVAAAGAIVAGPAAAAWADNTSAQQTINQLQQQGYTVNIDRIGTAPMSQCVVTSVRNPQTVTQWVPYVGPTLGRNNGNVLVPVVTSQTISVSLDCTGRG</sequence>
<dbReference type="KEGG" id="many:MANY_27750"/>
<evidence type="ECO:0000313" key="3">
    <source>
        <dbReference type="Proteomes" id="UP000467249"/>
    </source>
</evidence>
<reference evidence="2 3" key="1">
    <citation type="journal article" date="2019" name="Emerg. Microbes Infect.">
        <title>Comprehensive subspecies identification of 175 nontuberculous mycobacteria species based on 7547 genomic profiles.</title>
        <authorList>
            <person name="Matsumoto Y."/>
            <person name="Kinjo T."/>
            <person name="Motooka D."/>
            <person name="Nabeya D."/>
            <person name="Jung N."/>
            <person name="Uechi K."/>
            <person name="Horii T."/>
            <person name="Iida T."/>
            <person name="Fujita J."/>
            <person name="Nakamura S."/>
        </authorList>
    </citation>
    <scope>NUCLEOTIDE SEQUENCE [LARGE SCALE GENOMIC DNA]</scope>
    <source>
        <strain evidence="2 3">JCM 30275</strain>
    </source>
</reference>
<evidence type="ECO:0000256" key="1">
    <source>
        <dbReference type="SAM" id="SignalP"/>
    </source>
</evidence>
<feature type="signal peptide" evidence="1">
    <location>
        <begin position="1"/>
        <end position="23"/>
    </location>
</feature>
<protein>
    <recommendedName>
        <fullName evidence="4">PASTA domain-containing protein</fullName>
    </recommendedName>
</protein>
<proteinExistence type="predicted"/>
<dbReference type="Proteomes" id="UP000467249">
    <property type="component" value="Chromosome"/>
</dbReference>
<evidence type="ECO:0000313" key="2">
    <source>
        <dbReference type="EMBL" id="BBZ77438.1"/>
    </source>
</evidence>
<accession>A0A6N4WA82</accession>
<dbReference type="AlphaFoldDB" id="A0A6N4WA82"/>
<organism evidence="2 3">
    <name type="scientific">Mycolicibacterium anyangense</name>
    <dbReference type="NCBI Taxonomy" id="1431246"/>
    <lineage>
        <taxon>Bacteria</taxon>
        <taxon>Bacillati</taxon>
        <taxon>Actinomycetota</taxon>
        <taxon>Actinomycetes</taxon>
        <taxon>Mycobacteriales</taxon>
        <taxon>Mycobacteriaceae</taxon>
        <taxon>Mycolicibacterium</taxon>
    </lineage>
</organism>
<keyword evidence="1" id="KW-0732">Signal</keyword>
<dbReference type="EMBL" id="AP022620">
    <property type="protein sequence ID" value="BBZ77438.1"/>
    <property type="molecule type" value="Genomic_DNA"/>
</dbReference>
<keyword evidence="3" id="KW-1185">Reference proteome</keyword>
<gene>
    <name evidence="2" type="ORF">MANY_27750</name>
</gene>
<dbReference type="RefSeq" id="WP_163804755.1">
    <property type="nucleotide sequence ID" value="NZ_AP022620.1"/>
</dbReference>
<evidence type="ECO:0008006" key="4">
    <source>
        <dbReference type="Google" id="ProtNLM"/>
    </source>
</evidence>
<feature type="chain" id="PRO_5026948362" description="PASTA domain-containing protein" evidence="1">
    <location>
        <begin position="24"/>
        <end position="107"/>
    </location>
</feature>